<name>A0A1H0LT86_HALAD</name>
<proteinExistence type="predicted"/>
<dbReference type="AlphaFoldDB" id="A0A1H0LT86"/>
<evidence type="ECO:0000313" key="3">
    <source>
        <dbReference type="Proteomes" id="UP000198860"/>
    </source>
</evidence>
<dbReference type="PROSITE" id="PS51257">
    <property type="entry name" value="PROKAR_LIPOPROTEIN"/>
    <property type="match status" value="1"/>
</dbReference>
<protein>
    <submittedName>
        <fullName evidence="2">Uncharacterized protein</fullName>
    </submittedName>
</protein>
<feature type="signal peptide" evidence="1">
    <location>
        <begin position="1"/>
        <end position="25"/>
    </location>
</feature>
<keyword evidence="1" id="KW-0732">Signal</keyword>
<evidence type="ECO:0000313" key="2">
    <source>
        <dbReference type="EMBL" id="SDO71323.1"/>
    </source>
</evidence>
<organism evidence="2 3">
    <name type="scientific">Halobacillus aidingensis</name>
    <dbReference type="NCBI Taxonomy" id="240303"/>
    <lineage>
        <taxon>Bacteria</taxon>
        <taxon>Bacillati</taxon>
        <taxon>Bacillota</taxon>
        <taxon>Bacilli</taxon>
        <taxon>Bacillales</taxon>
        <taxon>Bacillaceae</taxon>
        <taxon>Halobacillus</taxon>
    </lineage>
</organism>
<reference evidence="3" key="1">
    <citation type="submission" date="2016-10" db="EMBL/GenBank/DDBJ databases">
        <authorList>
            <person name="Varghese N."/>
            <person name="Submissions S."/>
        </authorList>
    </citation>
    <scope>NUCLEOTIDE SEQUENCE [LARGE SCALE GENOMIC DNA]</scope>
    <source>
        <strain evidence="3">CGMCC 1.3703</strain>
    </source>
</reference>
<accession>A0A1H0LT86</accession>
<dbReference type="EMBL" id="FNIZ01000007">
    <property type="protein sequence ID" value="SDO71323.1"/>
    <property type="molecule type" value="Genomic_DNA"/>
</dbReference>
<dbReference type="OrthoDB" id="2858597at2"/>
<keyword evidence="3" id="KW-1185">Reference proteome</keyword>
<dbReference type="RefSeq" id="WP_089652180.1">
    <property type="nucleotide sequence ID" value="NZ_FNIZ01000007.1"/>
</dbReference>
<dbReference type="Proteomes" id="UP000198860">
    <property type="component" value="Unassembled WGS sequence"/>
</dbReference>
<feature type="chain" id="PRO_5039199846" evidence="1">
    <location>
        <begin position="26"/>
        <end position="179"/>
    </location>
</feature>
<gene>
    <name evidence="2" type="ORF">SAMN05421677_107115</name>
</gene>
<evidence type="ECO:0000256" key="1">
    <source>
        <dbReference type="SAM" id="SignalP"/>
    </source>
</evidence>
<sequence>MEIIKKYLKPLFLLGILLLSVGCTSSEDVGSNVEESESEQNIRTVLQNTFTGPSEEQEKLLNGPDGQLQTYAEELGEYHMEHFKPYLSDRFFESYIVNSNMALSFLRLAHPDYEVKVDDIEIEEKENYYTFTVDLSYTNNKSNKTNTMNVKGNAQTNEDDKLTSIQYSSDFEDIRTALE</sequence>